<dbReference type="SFLD" id="SFLDG00002">
    <property type="entry name" value="C1.7:_P-type_atpase_like"/>
    <property type="match status" value="1"/>
</dbReference>
<feature type="region of interest" description="Disordered" evidence="8">
    <location>
        <begin position="1"/>
        <end position="50"/>
    </location>
</feature>
<dbReference type="Pfam" id="PF00702">
    <property type="entry name" value="Hydrolase"/>
    <property type="match status" value="1"/>
</dbReference>
<dbReference type="SUPFAM" id="SSF81653">
    <property type="entry name" value="Calcium ATPase, transduction domain A"/>
    <property type="match status" value="1"/>
</dbReference>
<keyword evidence="3" id="KW-0812">Transmembrane</keyword>
<gene>
    <name evidence="10" type="ORF">AWC02_00985</name>
</gene>
<dbReference type="SFLD" id="SFLDF00027">
    <property type="entry name" value="p-type_atpase"/>
    <property type="match status" value="1"/>
</dbReference>
<evidence type="ECO:0000256" key="6">
    <source>
        <dbReference type="ARBA" id="ARBA00022989"/>
    </source>
</evidence>
<keyword evidence="11" id="KW-1185">Reference proteome</keyword>
<dbReference type="InterPro" id="IPR044492">
    <property type="entry name" value="P_typ_ATPase_HD_dom"/>
</dbReference>
<keyword evidence="7" id="KW-0472">Membrane</keyword>
<organism evidence="10 11">
    <name type="scientific">Mycolicibacter engbaekii</name>
    <dbReference type="NCBI Taxonomy" id="188915"/>
    <lineage>
        <taxon>Bacteria</taxon>
        <taxon>Bacillati</taxon>
        <taxon>Actinomycetota</taxon>
        <taxon>Actinomycetes</taxon>
        <taxon>Mycobacteriales</taxon>
        <taxon>Mycobacteriaceae</taxon>
        <taxon>Mycolicibacter</taxon>
    </lineage>
</organism>
<evidence type="ECO:0000313" key="10">
    <source>
        <dbReference type="EMBL" id="ORV54222.1"/>
    </source>
</evidence>
<accession>A0A1X1UBK7</accession>
<feature type="compositionally biased region" description="Basic and acidic residues" evidence="8">
    <location>
        <begin position="16"/>
        <end position="27"/>
    </location>
</feature>
<dbReference type="SUPFAM" id="SSF81665">
    <property type="entry name" value="Calcium ATPase, transmembrane domain M"/>
    <property type="match status" value="1"/>
</dbReference>
<dbReference type="InterPro" id="IPR001757">
    <property type="entry name" value="P_typ_ATPase"/>
</dbReference>
<dbReference type="AlphaFoldDB" id="A0A1X1UBK7"/>
<evidence type="ECO:0000256" key="7">
    <source>
        <dbReference type="ARBA" id="ARBA00023136"/>
    </source>
</evidence>
<dbReference type="SUPFAM" id="SSF81660">
    <property type="entry name" value="Metal cation-transporting ATPase, ATP-binding domain N"/>
    <property type="match status" value="1"/>
</dbReference>
<dbReference type="GO" id="GO:0005524">
    <property type="term" value="F:ATP binding"/>
    <property type="evidence" value="ECO:0007669"/>
    <property type="project" value="InterPro"/>
</dbReference>
<dbReference type="InterPro" id="IPR023214">
    <property type="entry name" value="HAD_sf"/>
</dbReference>
<sequence length="1154" mass="120352">MPPAMPVLADDFFPALDERHDADDDPHSPPPLGAVTDGIKGRQTRSTPQPRLAAVGPQADAAQAQPGTQPGDGLLAVSNAAMAGISAVGLGFALAGRFLRIPRLPASIQGAVVALDHQPAVRRVLEEHIGKRATDTALGLAATAANALAGAPAMVAVDLAINSFRTAEARADARARSRREPVLARLTGRPDALPAPRVEPRSLSPVERHLQRNSWIQAIGAAAVGAAGRDANLAGNAALVTVPKAVRSTRESFAATLGRGLADRDEALQIDPDSLRRLDEIDVVILDPRVLRSDRVRLVRLRGAGEKDLTVWERAQAMLGDDDLRPGWHPVVGPRRSNGWSATEALFAPAPHPLAAATLAETQRAEVQVVSVDDPDGLGELRPAFDEIVALAGDSIEDTLLEAVRTYQQDGRSVAVVSSSATRALSAADLGVGILPERDDHPHPLGADLVVDDLAGVWRLLHAIPAAKEASRRGIELSTGATALGSLSLIPTVRGRGPEAVAVGAAAGLVSGYWSARSVLGAPLPRPVPVDEWHAMSVEQVRNALAATSDPAAAPEAAAPKQRGMLRQFVVAVREELADPLTPVLGLGATATAILGSPIDAGLVCSVLVSNAFLAAGQRLSTELRLNRLLAEQIPPAWKVTLGPDGTRERVQVLPEQLRRGDLIEVGPDDVVPVDARLVELEKLEVDEASLTGESLPVTKQIDATPGAEVAERRCMLFAGTTVVAGTGLALVTAVGPDTEVRRAADLVTSRHSDIGLGHQLGQITNRIWPLSMVAGGLVSALGVLRGTALQRAAADSVGVAVAAVPEGMPVVATLAQHASAQRLTNSGVLVRVPRSVEALGRVDVVCFDKTGTLSENRLQVTEVRTVAEHSREELLRCAARATPPAKDHGHADATDAAIVAAAESVPGALAAEPADAHLPFRSGRPFAASVFGTELTIKGAPEVVLAASMDVPAELYDLVEQLAADGLRVLAVARRDLDDEQLRSLSADADDPDAQLNALTKLCDDGLTLLGFVGISDTPRAGSAGLLAELHRRQVPVRMITGDHPTTGRAIARKMGLPVTPEQVITGMEWEALSAKEQERAVAERVVFARMSPANKVQVVQALERSGKVSAMVGDGANDAAAIRAATVGIGIVAQGSDAAHTAADVVLLDGKI</sequence>
<evidence type="ECO:0000313" key="11">
    <source>
        <dbReference type="Proteomes" id="UP000193465"/>
    </source>
</evidence>
<evidence type="ECO:0000256" key="8">
    <source>
        <dbReference type="SAM" id="MobiDB-lite"/>
    </source>
</evidence>
<dbReference type="InterPro" id="IPR036412">
    <property type="entry name" value="HAD-like_sf"/>
</dbReference>
<dbReference type="InterPro" id="IPR023298">
    <property type="entry name" value="ATPase_P-typ_TM_dom_sf"/>
</dbReference>
<comment type="caution">
    <text evidence="10">The sequence shown here is derived from an EMBL/GenBank/DDBJ whole genome shotgun (WGS) entry which is preliminary data.</text>
</comment>
<dbReference type="InterPro" id="IPR008250">
    <property type="entry name" value="ATPase_P-typ_transduc_dom_A_sf"/>
</dbReference>
<reference evidence="10 11" key="1">
    <citation type="submission" date="2016-01" db="EMBL/GenBank/DDBJ databases">
        <title>The new phylogeny of the genus Mycobacterium.</title>
        <authorList>
            <person name="Tarcisio F."/>
            <person name="Conor M."/>
            <person name="Antonella G."/>
            <person name="Elisabetta G."/>
            <person name="Giulia F.S."/>
            <person name="Sara T."/>
            <person name="Anna F."/>
            <person name="Clotilde B."/>
            <person name="Roberto B."/>
            <person name="Veronica D.S."/>
            <person name="Fabio R."/>
            <person name="Monica P."/>
            <person name="Olivier J."/>
            <person name="Enrico T."/>
            <person name="Nicola S."/>
        </authorList>
    </citation>
    <scope>NUCLEOTIDE SEQUENCE [LARGE SCALE GENOMIC DNA]</scope>
    <source>
        <strain evidence="10 11">ATCC 27353</strain>
    </source>
</reference>
<name>A0A1X1UBK7_9MYCO</name>
<feature type="non-terminal residue" evidence="10">
    <location>
        <position position="1154"/>
    </location>
</feature>
<dbReference type="Pfam" id="PF00122">
    <property type="entry name" value="E1-E2_ATPase"/>
    <property type="match status" value="1"/>
</dbReference>
<keyword evidence="6" id="KW-1133">Transmembrane helix</keyword>
<dbReference type="InterPro" id="IPR023299">
    <property type="entry name" value="ATPase_P-typ_cyto_dom_N"/>
</dbReference>
<dbReference type="GO" id="GO:0016887">
    <property type="term" value="F:ATP hydrolysis activity"/>
    <property type="evidence" value="ECO:0007669"/>
    <property type="project" value="InterPro"/>
</dbReference>
<feature type="domain" description="P-type ATPase A" evidence="9">
    <location>
        <begin position="650"/>
        <end position="748"/>
    </location>
</feature>
<dbReference type="SUPFAM" id="SSF56784">
    <property type="entry name" value="HAD-like"/>
    <property type="match status" value="1"/>
</dbReference>
<keyword evidence="5" id="KW-1278">Translocase</keyword>
<evidence type="ECO:0000256" key="1">
    <source>
        <dbReference type="ARBA" id="ARBA00004651"/>
    </source>
</evidence>
<keyword evidence="2" id="KW-1003">Cell membrane</keyword>
<dbReference type="GO" id="GO:0005886">
    <property type="term" value="C:plasma membrane"/>
    <property type="evidence" value="ECO:0007669"/>
    <property type="project" value="UniProtKB-SubCell"/>
</dbReference>
<dbReference type="Gene3D" id="3.40.50.1000">
    <property type="entry name" value="HAD superfamily/HAD-like"/>
    <property type="match status" value="1"/>
</dbReference>
<evidence type="ECO:0000256" key="4">
    <source>
        <dbReference type="ARBA" id="ARBA00022842"/>
    </source>
</evidence>
<dbReference type="PANTHER" id="PTHR24093:SF513">
    <property type="entry name" value="CATION-TRANSPORTING ATPASE I-RELATED"/>
    <property type="match status" value="1"/>
</dbReference>
<evidence type="ECO:0000256" key="2">
    <source>
        <dbReference type="ARBA" id="ARBA00022475"/>
    </source>
</evidence>
<dbReference type="GO" id="GO:0005388">
    <property type="term" value="F:P-type calcium transporter activity"/>
    <property type="evidence" value="ECO:0007669"/>
    <property type="project" value="TreeGrafter"/>
</dbReference>
<dbReference type="PRINTS" id="PR00119">
    <property type="entry name" value="CATATPASE"/>
</dbReference>
<dbReference type="STRING" id="188915.AWC02_00985"/>
<comment type="subcellular location">
    <subcellularLocation>
        <location evidence="1">Cell membrane</location>
        <topology evidence="1">Multi-pass membrane protein</topology>
    </subcellularLocation>
</comment>
<dbReference type="EMBL" id="LQOT01000002">
    <property type="protein sequence ID" value="ORV54222.1"/>
    <property type="molecule type" value="Genomic_DNA"/>
</dbReference>
<dbReference type="SFLD" id="SFLDS00003">
    <property type="entry name" value="Haloacid_Dehalogenase"/>
    <property type="match status" value="1"/>
</dbReference>
<dbReference type="Gene3D" id="2.70.150.10">
    <property type="entry name" value="Calcium-transporting ATPase, cytoplasmic transduction domain A"/>
    <property type="match status" value="1"/>
</dbReference>
<protein>
    <submittedName>
        <fullName evidence="10">Haloacid dehalogenase</fullName>
    </submittedName>
</protein>
<evidence type="ECO:0000256" key="5">
    <source>
        <dbReference type="ARBA" id="ARBA00022967"/>
    </source>
</evidence>
<proteinExistence type="predicted"/>
<evidence type="ECO:0000256" key="3">
    <source>
        <dbReference type="ARBA" id="ARBA00022692"/>
    </source>
</evidence>
<dbReference type="Proteomes" id="UP000193465">
    <property type="component" value="Unassembled WGS sequence"/>
</dbReference>
<keyword evidence="4" id="KW-0460">Magnesium</keyword>
<dbReference type="Gene3D" id="3.40.1110.10">
    <property type="entry name" value="Calcium-transporting ATPase, cytoplasmic domain N"/>
    <property type="match status" value="1"/>
</dbReference>
<dbReference type="InterPro" id="IPR059000">
    <property type="entry name" value="ATPase_P-type_domA"/>
</dbReference>
<dbReference type="NCBIfam" id="TIGR01494">
    <property type="entry name" value="ATPase_P-type"/>
    <property type="match status" value="1"/>
</dbReference>
<dbReference type="RefSeq" id="WP_085126087.1">
    <property type="nucleotide sequence ID" value="NZ_LQOT01000002.1"/>
</dbReference>
<dbReference type="Gene3D" id="1.20.1110.10">
    <property type="entry name" value="Calcium-transporting ATPase, transmembrane domain"/>
    <property type="match status" value="1"/>
</dbReference>
<evidence type="ECO:0000259" key="9">
    <source>
        <dbReference type="Pfam" id="PF00122"/>
    </source>
</evidence>
<dbReference type="PANTHER" id="PTHR24093">
    <property type="entry name" value="CATION TRANSPORTING ATPASE"/>
    <property type="match status" value="1"/>
</dbReference>